<evidence type="ECO:0000256" key="2">
    <source>
        <dbReference type="ARBA" id="ARBA00022729"/>
    </source>
</evidence>
<dbReference type="HOGENOM" id="CLU_1598550_0_0_1"/>
<evidence type="ECO:0000256" key="4">
    <source>
        <dbReference type="ARBA" id="ARBA00022824"/>
    </source>
</evidence>
<gene>
    <name evidence="7" type="ORF">K437DRAFT_222446</name>
</gene>
<dbReference type="SUPFAM" id="SSF52833">
    <property type="entry name" value="Thioredoxin-like"/>
    <property type="match status" value="1"/>
</dbReference>
<dbReference type="Pfam" id="PF00085">
    <property type="entry name" value="Thioredoxin"/>
    <property type="match status" value="1"/>
</dbReference>
<dbReference type="InParanoid" id="A0A066W577"/>
<dbReference type="STRING" id="1037660.A0A066W577"/>
<proteinExistence type="inferred from homology"/>
<keyword evidence="4" id="KW-0256">Endoplasmic reticulum</keyword>
<dbReference type="OrthoDB" id="427280at2759"/>
<dbReference type="PANTHER" id="PTHR45815">
    <property type="entry name" value="PROTEIN DISULFIDE-ISOMERASE A6"/>
    <property type="match status" value="1"/>
</dbReference>
<dbReference type="CDD" id="cd03002">
    <property type="entry name" value="PDI_a_MPD1_like"/>
    <property type="match status" value="1"/>
</dbReference>
<keyword evidence="2" id="KW-0732">Signal</keyword>
<dbReference type="RefSeq" id="XP_013244222.1">
    <property type="nucleotide sequence ID" value="XM_013388768.1"/>
</dbReference>
<evidence type="ECO:0000256" key="3">
    <source>
        <dbReference type="ARBA" id="ARBA00022737"/>
    </source>
</evidence>
<dbReference type="InterPro" id="IPR036249">
    <property type="entry name" value="Thioredoxin-like_sf"/>
</dbReference>
<reference evidence="7 8" key="1">
    <citation type="submission" date="2014-05" db="EMBL/GenBank/DDBJ databases">
        <title>Draft genome sequence of a rare smut relative, Tilletiaria anomala UBC 951.</title>
        <authorList>
            <consortium name="DOE Joint Genome Institute"/>
            <person name="Toome M."/>
            <person name="Kuo A."/>
            <person name="Henrissat B."/>
            <person name="Lipzen A."/>
            <person name="Tritt A."/>
            <person name="Yoshinaga Y."/>
            <person name="Zane M."/>
            <person name="Barry K."/>
            <person name="Grigoriev I.V."/>
            <person name="Spatafora J.W."/>
            <person name="Aimea M.C."/>
        </authorList>
    </citation>
    <scope>NUCLEOTIDE SEQUENCE [LARGE SCALE GENOMIC DNA]</scope>
    <source>
        <strain evidence="7 8">UBC 951</strain>
    </source>
</reference>
<dbReference type="PRINTS" id="PR00421">
    <property type="entry name" value="THIOREDOXIN"/>
</dbReference>
<evidence type="ECO:0000259" key="6">
    <source>
        <dbReference type="PROSITE" id="PS51352"/>
    </source>
</evidence>
<dbReference type="GO" id="GO:0015035">
    <property type="term" value="F:protein-disulfide reductase activity"/>
    <property type="evidence" value="ECO:0007669"/>
    <property type="project" value="TreeGrafter"/>
</dbReference>
<dbReference type="GO" id="GO:0034976">
    <property type="term" value="P:response to endoplasmic reticulum stress"/>
    <property type="evidence" value="ECO:0007669"/>
    <property type="project" value="TreeGrafter"/>
</dbReference>
<keyword evidence="3" id="KW-0677">Repeat</keyword>
<evidence type="ECO:0000313" key="7">
    <source>
        <dbReference type="EMBL" id="KDN48856.1"/>
    </source>
</evidence>
<dbReference type="InterPro" id="IPR017937">
    <property type="entry name" value="Thioredoxin_CS"/>
</dbReference>
<feature type="domain" description="Thioredoxin" evidence="6">
    <location>
        <begin position="1"/>
        <end position="125"/>
    </location>
</feature>
<dbReference type="GO" id="GO:0003756">
    <property type="term" value="F:protein disulfide isomerase activity"/>
    <property type="evidence" value="ECO:0007669"/>
    <property type="project" value="InterPro"/>
</dbReference>
<dbReference type="Gene3D" id="3.40.30.10">
    <property type="entry name" value="Glutaredoxin"/>
    <property type="match status" value="2"/>
</dbReference>
<dbReference type="NCBIfam" id="TIGR01126">
    <property type="entry name" value="pdi_dom"/>
    <property type="match status" value="1"/>
</dbReference>
<dbReference type="AlphaFoldDB" id="A0A066W577"/>
<comment type="similarity">
    <text evidence="1 5">Belongs to the protein disulfide isomerase family.</text>
</comment>
<protein>
    <submittedName>
        <fullName evidence="7">Thioredoxin-domain-containing protein</fullName>
    </submittedName>
</protein>
<evidence type="ECO:0000256" key="1">
    <source>
        <dbReference type="ARBA" id="ARBA00006347"/>
    </source>
</evidence>
<dbReference type="Proteomes" id="UP000027361">
    <property type="component" value="Unassembled WGS sequence"/>
</dbReference>
<name>A0A066W577_TILAU</name>
<dbReference type="InterPro" id="IPR005788">
    <property type="entry name" value="PDI_thioredoxin-like_dom"/>
</dbReference>
<dbReference type="PROSITE" id="PS00194">
    <property type="entry name" value="THIOREDOXIN_1"/>
    <property type="match status" value="1"/>
</dbReference>
<evidence type="ECO:0000256" key="5">
    <source>
        <dbReference type="RuleBase" id="RU004208"/>
    </source>
</evidence>
<dbReference type="GeneID" id="25262379"/>
<comment type="caution">
    <text evidence="7">The sequence shown here is derived from an EMBL/GenBank/DDBJ whole genome shotgun (WGS) entry which is preliminary data.</text>
</comment>
<evidence type="ECO:0000313" key="8">
    <source>
        <dbReference type="Proteomes" id="UP000027361"/>
    </source>
</evidence>
<dbReference type="PANTHER" id="PTHR45815:SF3">
    <property type="entry name" value="PROTEIN DISULFIDE-ISOMERASE A6"/>
    <property type="match status" value="1"/>
</dbReference>
<organism evidence="7 8">
    <name type="scientific">Tilletiaria anomala (strain ATCC 24038 / CBS 436.72 / UBC 951)</name>
    <dbReference type="NCBI Taxonomy" id="1037660"/>
    <lineage>
        <taxon>Eukaryota</taxon>
        <taxon>Fungi</taxon>
        <taxon>Dikarya</taxon>
        <taxon>Basidiomycota</taxon>
        <taxon>Ustilaginomycotina</taxon>
        <taxon>Exobasidiomycetes</taxon>
        <taxon>Georgefischeriales</taxon>
        <taxon>Tilletiariaceae</taxon>
        <taxon>Tilletiaria</taxon>
    </lineage>
</organism>
<keyword evidence="8" id="KW-1185">Reference proteome</keyword>
<dbReference type="InterPro" id="IPR013766">
    <property type="entry name" value="Thioredoxin_domain"/>
</dbReference>
<sequence length="167" mass="18596">MFNPKGAVVQLNSSNFKKEVLDIEKPTLVAFTAPWCGHCKRLAPEYERAAESLSGVVKFANIDCDEERNKPTCGKYGIQGFPTIKMFPPTKKRIPKDYRGERTAKALADYSAGELPLAGVKKLEASNIQDFAEKDPSRVKVLLFTNKPASSALYKSLALDFRRSMSF</sequence>
<dbReference type="OMA" id="ASSHVQM"/>
<accession>A0A066W577</accession>
<dbReference type="GO" id="GO:0005788">
    <property type="term" value="C:endoplasmic reticulum lumen"/>
    <property type="evidence" value="ECO:0007669"/>
    <property type="project" value="TreeGrafter"/>
</dbReference>
<dbReference type="PROSITE" id="PS51352">
    <property type="entry name" value="THIOREDOXIN_2"/>
    <property type="match status" value="1"/>
</dbReference>
<dbReference type="EMBL" id="JMSN01000023">
    <property type="protein sequence ID" value="KDN48856.1"/>
    <property type="molecule type" value="Genomic_DNA"/>
</dbReference>
<feature type="non-terminal residue" evidence="7">
    <location>
        <position position="167"/>
    </location>
</feature>